<dbReference type="Pfam" id="PF13007">
    <property type="entry name" value="LZ_Tnp_IS66"/>
    <property type="match status" value="1"/>
</dbReference>
<dbReference type="Proteomes" id="UP000325684">
    <property type="component" value="Unassembled WGS sequence"/>
</dbReference>
<name>A0A5N3P7V7_9HYPH</name>
<organism evidence="5 6">
    <name type="scientific">Microvirga brassicacearum</name>
    <dbReference type="NCBI Taxonomy" id="2580413"/>
    <lineage>
        <taxon>Bacteria</taxon>
        <taxon>Pseudomonadati</taxon>
        <taxon>Pseudomonadota</taxon>
        <taxon>Alphaproteobacteria</taxon>
        <taxon>Hyphomicrobiales</taxon>
        <taxon>Methylobacteriaceae</taxon>
        <taxon>Microvirga</taxon>
    </lineage>
</organism>
<feature type="region of interest" description="Disordered" evidence="2">
    <location>
        <begin position="162"/>
        <end position="193"/>
    </location>
</feature>
<gene>
    <name evidence="5" type="ORF">FEZ63_16780</name>
</gene>
<reference evidence="5 6" key="1">
    <citation type="journal article" date="2019" name="Microorganisms">
        <title>Genome Insights into the Novel Species Microvirga brassicacearum, a Rapeseed Endophyte with Biotechnological Potential.</title>
        <authorList>
            <person name="Jimenez-Gomez A."/>
            <person name="Saati-Santamaria Z."/>
            <person name="Igual J.M."/>
            <person name="Rivas R."/>
            <person name="Mateos P.F."/>
            <person name="Garcia-Fraile P."/>
        </authorList>
    </citation>
    <scope>NUCLEOTIDE SEQUENCE [LARGE SCALE GENOMIC DNA]</scope>
    <source>
        <strain evidence="5 6">CDVBN77</strain>
    </source>
</reference>
<evidence type="ECO:0000259" key="4">
    <source>
        <dbReference type="Pfam" id="PF13007"/>
    </source>
</evidence>
<dbReference type="EMBL" id="VCMV01000027">
    <property type="protein sequence ID" value="KAB0265829.1"/>
    <property type="molecule type" value="Genomic_DNA"/>
</dbReference>
<sequence length="231" mass="25327">MSPPKERRAAVRAAGSVSSLRAGAGIVRRSPRHPSVRCRREAWRIPPSNSSSFNFAVAVSVNRAIRYAHNVGHGSITGSLEIGFEGGKFDISVNFNVSFHVGGAEIAARDAELYAKTLHIVKLKAQLAALRRARFGRSSEKLEREIEQLELLIGTLEADEAEAAAPRETISARPESTKGRSGRRPLPDHLPREEVMHEAPCACPQCGGTRFGRIGQDEREILEYVPSHFKV</sequence>
<keyword evidence="1" id="KW-0175">Coiled coil</keyword>
<evidence type="ECO:0000313" key="5">
    <source>
        <dbReference type="EMBL" id="KAB0265829.1"/>
    </source>
</evidence>
<protein>
    <recommendedName>
        <fullName evidence="7">Transposase TnpC homeodomain domain-containing protein</fullName>
    </recommendedName>
</protein>
<dbReference type="PANTHER" id="PTHR33678:SF1">
    <property type="entry name" value="BLL1576 PROTEIN"/>
    <property type="match status" value="1"/>
</dbReference>
<dbReference type="InterPro" id="IPR052344">
    <property type="entry name" value="Transposase-related"/>
</dbReference>
<accession>A0A5N3P7V7</accession>
<evidence type="ECO:0000256" key="1">
    <source>
        <dbReference type="SAM" id="Coils"/>
    </source>
</evidence>
<proteinExistence type="predicted"/>
<evidence type="ECO:0000313" key="6">
    <source>
        <dbReference type="Proteomes" id="UP000325684"/>
    </source>
</evidence>
<dbReference type="Pfam" id="PF13005">
    <property type="entry name" value="zf-IS66"/>
    <property type="match status" value="1"/>
</dbReference>
<evidence type="ECO:0008006" key="7">
    <source>
        <dbReference type="Google" id="ProtNLM"/>
    </source>
</evidence>
<feature type="domain" description="Transposase TnpC homeodomain" evidence="4">
    <location>
        <begin position="123"/>
        <end position="195"/>
    </location>
</feature>
<dbReference type="InterPro" id="IPR024474">
    <property type="entry name" value="Znf_dom_IS66"/>
</dbReference>
<comment type="caution">
    <text evidence="5">The sequence shown here is derived from an EMBL/GenBank/DDBJ whole genome shotgun (WGS) entry which is preliminary data.</text>
</comment>
<evidence type="ECO:0000256" key="2">
    <source>
        <dbReference type="SAM" id="MobiDB-lite"/>
    </source>
</evidence>
<keyword evidence="6" id="KW-1185">Reference proteome</keyword>
<feature type="domain" description="Transposase IS66 zinc-finger binding" evidence="3">
    <location>
        <begin position="200"/>
        <end position="231"/>
    </location>
</feature>
<feature type="coiled-coil region" evidence="1">
    <location>
        <begin position="132"/>
        <end position="162"/>
    </location>
</feature>
<dbReference type="AlphaFoldDB" id="A0A5N3P7V7"/>
<dbReference type="InterPro" id="IPR024463">
    <property type="entry name" value="Transposase_TnpC_homeodom"/>
</dbReference>
<dbReference type="PANTHER" id="PTHR33678">
    <property type="entry name" value="BLL1576 PROTEIN"/>
    <property type="match status" value="1"/>
</dbReference>
<evidence type="ECO:0000259" key="3">
    <source>
        <dbReference type="Pfam" id="PF13005"/>
    </source>
</evidence>
<feature type="non-terminal residue" evidence="5">
    <location>
        <position position="231"/>
    </location>
</feature>